<dbReference type="OrthoDB" id="3555824at2759"/>
<proteinExistence type="predicted"/>
<keyword evidence="3" id="KW-1185">Reference proteome</keyword>
<dbReference type="EMBL" id="KZ613473">
    <property type="protein sequence ID" value="PMD23977.1"/>
    <property type="molecule type" value="Genomic_DNA"/>
</dbReference>
<gene>
    <name evidence="2" type="ORF">NA56DRAFT_700437</name>
</gene>
<name>A0A2J6QCI7_9HELO</name>
<reference evidence="2 3" key="1">
    <citation type="submission" date="2016-05" db="EMBL/GenBank/DDBJ databases">
        <title>A degradative enzymes factory behind the ericoid mycorrhizal symbiosis.</title>
        <authorList>
            <consortium name="DOE Joint Genome Institute"/>
            <person name="Martino E."/>
            <person name="Morin E."/>
            <person name="Grelet G."/>
            <person name="Kuo A."/>
            <person name="Kohler A."/>
            <person name="Daghino S."/>
            <person name="Barry K."/>
            <person name="Choi C."/>
            <person name="Cichocki N."/>
            <person name="Clum A."/>
            <person name="Copeland A."/>
            <person name="Hainaut M."/>
            <person name="Haridas S."/>
            <person name="Labutti K."/>
            <person name="Lindquist E."/>
            <person name="Lipzen A."/>
            <person name="Khouja H.-R."/>
            <person name="Murat C."/>
            <person name="Ohm R."/>
            <person name="Olson A."/>
            <person name="Spatafora J."/>
            <person name="Veneault-Fourrey C."/>
            <person name="Henrissat B."/>
            <person name="Grigoriev I."/>
            <person name="Martin F."/>
            <person name="Perotto S."/>
        </authorList>
    </citation>
    <scope>NUCLEOTIDE SEQUENCE [LARGE SCALE GENOMIC DNA]</scope>
    <source>
        <strain evidence="2 3">UAMH 7357</strain>
    </source>
</reference>
<dbReference type="AlphaFoldDB" id="A0A2J6QCI7"/>
<feature type="region of interest" description="Disordered" evidence="1">
    <location>
        <begin position="123"/>
        <end position="168"/>
    </location>
</feature>
<evidence type="ECO:0000313" key="2">
    <source>
        <dbReference type="EMBL" id="PMD23977.1"/>
    </source>
</evidence>
<evidence type="ECO:0000313" key="3">
    <source>
        <dbReference type="Proteomes" id="UP000235672"/>
    </source>
</evidence>
<organism evidence="2 3">
    <name type="scientific">Hyaloscypha hepaticicola</name>
    <dbReference type="NCBI Taxonomy" id="2082293"/>
    <lineage>
        <taxon>Eukaryota</taxon>
        <taxon>Fungi</taxon>
        <taxon>Dikarya</taxon>
        <taxon>Ascomycota</taxon>
        <taxon>Pezizomycotina</taxon>
        <taxon>Leotiomycetes</taxon>
        <taxon>Helotiales</taxon>
        <taxon>Hyaloscyphaceae</taxon>
        <taxon>Hyaloscypha</taxon>
    </lineage>
</organism>
<sequence>MSRNVFDSSAVSVCFSAALDDEIHEIEKLSPVEERRPPQLNGGFAAALALEIEGEYKHVAMMKEDLEDKCLRFAATLSDEEDIKASDLRIPLPVREHTDVPKKVQRSRYKTVRPYSWKQPFKNKARLRSKGLQPPKRTNKKASSNTEPDLSKHGETTPSLKRKRTVLSDEDEFDVDDLFEETDEGEIMVDVDTEGRVKETRAASRATTRQLAMMVRKNMKELYKLADINLSKPESLCVEQNTLRQVVDKVKNREAADLSSEEIVTLHQAIDHIEDSQLAMGP</sequence>
<accession>A0A2J6QCI7</accession>
<dbReference type="Proteomes" id="UP000235672">
    <property type="component" value="Unassembled WGS sequence"/>
</dbReference>
<protein>
    <submittedName>
        <fullName evidence="2">Uncharacterized protein</fullName>
    </submittedName>
</protein>
<evidence type="ECO:0000256" key="1">
    <source>
        <dbReference type="SAM" id="MobiDB-lite"/>
    </source>
</evidence>